<sequence length="139" mass="16669">MISNQISNQWKAIIVIKDERVTNYELNDEERLKNKFQRRKKRTMLEKQILSNLNQPPKNYLPNQPPNKTNLNFKLESQIIFSHPSINLQNNTKSSESQNSSDKPLLCGFYDDTQFDNLLIQEWKHKEEEDRKEMEYCYS</sequence>
<keyword evidence="3" id="KW-1185">Reference proteome</keyword>
<name>A0ABR2KPQ0_9EUKA</name>
<feature type="compositionally biased region" description="Polar residues" evidence="1">
    <location>
        <begin position="86"/>
        <end position="102"/>
    </location>
</feature>
<evidence type="ECO:0000313" key="3">
    <source>
        <dbReference type="Proteomes" id="UP001470230"/>
    </source>
</evidence>
<comment type="caution">
    <text evidence="2">The sequence shown here is derived from an EMBL/GenBank/DDBJ whole genome shotgun (WGS) entry which is preliminary data.</text>
</comment>
<protein>
    <submittedName>
        <fullName evidence="2">Uncharacterized protein</fullName>
    </submittedName>
</protein>
<accession>A0ABR2KPQ0</accession>
<organism evidence="2 3">
    <name type="scientific">Tritrichomonas musculus</name>
    <dbReference type="NCBI Taxonomy" id="1915356"/>
    <lineage>
        <taxon>Eukaryota</taxon>
        <taxon>Metamonada</taxon>
        <taxon>Parabasalia</taxon>
        <taxon>Tritrichomonadida</taxon>
        <taxon>Tritrichomonadidae</taxon>
        <taxon>Tritrichomonas</taxon>
    </lineage>
</organism>
<proteinExistence type="predicted"/>
<evidence type="ECO:0000313" key="2">
    <source>
        <dbReference type="EMBL" id="KAK8893029.1"/>
    </source>
</evidence>
<reference evidence="2 3" key="1">
    <citation type="submission" date="2024-04" db="EMBL/GenBank/DDBJ databases">
        <title>Tritrichomonas musculus Genome.</title>
        <authorList>
            <person name="Alves-Ferreira E."/>
            <person name="Grigg M."/>
            <person name="Lorenzi H."/>
            <person name="Galac M."/>
        </authorList>
    </citation>
    <scope>NUCLEOTIDE SEQUENCE [LARGE SCALE GENOMIC DNA]</scope>
    <source>
        <strain evidence="2 3">EAF2021</strain>
    </source>
</reference>
<gene>
    <name evidence="2" type="ORF">M9Y10_030286</name>
</gene>
<dbReference type="EMBL" id="JAPFFF010000004">
    <property type="protein sequence ID" value="KAK8893029.1"/>
    <property type="molecule type" value="Genomic_DNA"/>
</dbReference>
<evidence type="ECO:0000256" key="1">
    <source>
        <dbReference type="SAM" id="MobiDB-lite"/>
    </source>
</evidence>
<dbReference type="Proteomes" id="UP001470230">
    <property type="component" value="Unassembled WGS sequence"/>
</dbReference>
<feature type="region of interest" description="Disordered" evidence="1">
    <location>
        <begin position="86"/>
        <end position="105"/>
    </location>
</feature>